<organism evidence="3 4">
    <name type="scientific">Phytophthora nicotianae</name>
    <name type="common">Potato buckeye rot agent</name>
    <name type="synonym">Phytophthora parasitica</name>
    <dbReference type="NCBI Taxonomy" id="4792"/>
    <lineage>
        <taxon>Eukaryota</taxon>
        <taxon>Sar</taxon>
        <taxon>Stramenopiles</taxon>
        <taxon>Oomycota</taxon>
        <taxon>Peronosporomycetes</taxon>
        <taxon>Peronosporales</taxon>
        <taxon>Peronosporaceae</taxon>
        <taxon>Phytophthora</taxon>
    </lineage>
</organism>
<evidence type="ECO:0000256" key="2">
    <source>
        <dbReference type="SAM" id="MobiDB-lite"/>
    </source>
</evidence>
<feature type="compositionally biased region" description="Polar residues" evidence="2">
    <location>
        <begin position="90"/>
        <end position="105"/>
    </location>
</feature>
<evidence type="ECO:0008006" key="5">
    <source>
        <dbReference type="Google" id="ProtNLM"/>
    </source>
</evidence>
<accession>W2JB21</accession>
<reference evidence="3 4" key="1">
    <citation type="submission" date="2013-11" db="EMBL/GenBank/DDBJ databases">
        <title>The Genome Sequence of Phytophthora parasitica CJ05E6.</title>
        <authorList>
            <consortium name="The Broad Institute Genomics Platform"/>
            <person name="Russ C."/>
            <person name="Tyler B."/>
            <person name="Panabieres F."/>
            <person name="Shan W."/>
            <person name="Tripathy S."/>
            <person name="Grunwald N."/>
            <person name="Machado M."/>
            <person name="Johnson C.S."/>
            <person name="Arredondo F."/>
            <person name="Hong C."/>
            <person name="Coffey M."/>
            <person name="Young S.K."/>
            <person name="Zeng Q."/>
            <person name="Gargeya S."/>
            <person name="Fitzgerald M."/>
            <person name="Abouelleil A."/>
            <person name="Alvarado L."/>
            <person name="Chapman S.B."/>
            <person name="Gainer-Dewar J."/>
            <person name="Goldberg J."/>
            <person name="Griggs A."/>
            <person name="Gujja S."/>
            <person name="Hansen M."/>
            <person name="Howarth C."/>
            <person name="Imamovic A."/>
            <person name="Ireland A."/>
            <person name="Larimer J."/>
            <person name="McCowan C."/>
            <person name="Murphy C."/>
            <person name="Pearson M."/>
            <person name="Poon T.W."/>
            <person name="Priest M."/>
            <person name="Roberts A."/>
            <person name="Saif S."/>
            <person name="Shea T."/>
            <person name="Sykes S."/>
            <person name="Wortman J."/>
            <person name="Nusbaum C."/>
            <person name="Birren B."/>
        </authorList>
    </citation>
    <scope>NUCLEOTIDE SEQUENCE [LARGE SCALE GENOMIC DNA]</scope>
    <source>
        <strain evidence="3 4">CJ05E6</strain>
    </source>
</reference>
<protein>
    <recommendedName>
        <fullName evidence="5">BZIP domain-containing protein</fullName>
    </recommendedName>
</protein>
<evidence type="ECO:0000256" key="1">
    <source>
        <dbReference type="SAM" id="Coils"/>
    </source>
</evidence>
<sequence length="351" mass="39438">MELQAGTLVDETLQLNACGVVGYCSESVDDLDMNFMSDLLQSESISRVEFLPTSNEYGDSSPTDSLSRYVINTSGNTTCATTELISAATTTDRSKRALSSPSTSEIAEAEPEREQDRPLIDRNARRRAQLASSARRLRCRKKGERMTLKTEANFLEQQLQTLRSKHKQMRANNAIAAWEERAIAQRHKRRQAEKTNEQLRHALFLQSGFVRNLRSMFCDAMPTSIELNMRNFLHTPTRLLKDQHSRVRNLESICTDAKLDMAKQIIMEETGGIKPFITPHIACQQIDLGRDGFGMTTVAVYALETRNACKTFKATCSAVMNCAVVWPNYTLVTSSLKTADLPPTKLNIRYG</sequence>
<feature type="coiled-coil region" evidence="1">
    <location>
        <begin position="145"/>
        <end position="172"/>
    </location>
</feature>
<feature type="region of interest" description="Disordered" evidence="2">
    <location>
        <begin position="90"/>
        <end position="124"/>
    </location>
</feature>
<dbReference type="EMBL" id="KI672125">
    <property type="protein sequence ID" value="ETL43636.1"/>
    <property type="molecule type" value="Genomic_DNA"/>
</dbReference>
<feature type="non-terminal residue" evidence="3">
    <location>
        <position position="351"/>
    </location>
</feature>
<evidence type="ECO:0000313" key="3">
    <source>
        <dbReference type="EMBL" id="ETL43636.1"/>
    </source>
</evidence>
<proteinExistence type="predicted"/>
<dbReference type="Proteomes" id="UP000053864">
    <property type="component" value="Unassembled WGS sequence"/>
</dbReference>
<dbReference type="AlphaFoldDB" id="W2JB21"/>
<feature type="compositionally biased region" description="Basic and acidic residues" evidence="2">
    <location>
        <begin position="110"/>
        <end position="123"/>
    </location>
</feature>
<keyword evidence="1" id="KW-0175">Coiled coil</keyword>
<gene>
    <name evidence="3" type="ORF">L916_05905</name>
</gene>
<dbReference type="CDD" id="cd14686">
    <property type="entry name" value="bZIP"/>
    <property type="match status" value="1"/>
</dbReference>
<name>W2JB21_PHYNI</name>
<evidence type="ECO:0000313" key="4">
    <source>
        <dbReference type="Proteomes" id="UP000053864"/>
    </source>
</evidence>
<dbReference type="VEuPathDB" id="FungiDB:PPTG_20902"/>